<dbReference type="EMBL" id="FOMJ01000001">
    <property type="protein sequence ID" value="SFD03611.1"/>
    <property type="molecule type" value="Genomic_DNA"/>
</dbReference>
<accession>A0A1I1P110</accession>
<evidence type="ECO:0000256" key="7">
    <source>
        <dbReference type="RuleBase" id="RU003879"/>
    </source>
</evidence>
<evidence type="ECO:0000256" key="4">
    <source>
        <dbReference type="ARBA" id="ARBA00022692"/>
    </source>
</evidence>
<keyword evidence="5 8" id="KW-1133">Transmembrane helix</keyword>
<feature type="transmembrane region" description="Helical" evidence="8">
    <location>
        <begin position="12"/>
        <end position="32"/>
    </location>
</feature>
<dbReference type="InterPro" id="IPR003400">
    <property type="entry name" value="ExbD"/>
</dbReference>
<dbReference type="GO" id="GO:0015031">
    <property type="term" value="P:protein transport"/>
    <property type="evidence" value="ECO:0007669"/>
    <property type="project" value="UniProtKB-KW"/>
</dbReference>
<name>A0A1I1P110_9GAMM</name>
<reference evidence="9 10" key="1">
    <citation type="submission" date="2016-10" db="EMBL/GenBank/DDBJ databases">
        <authorList>
            <person name="de Groot N.N."/>
        </authorList>
    </citation>
    <scope>NUCLEOTIDE SEQUENCE [LARGE SCALE GENOMIC DNA]</scope>
    <source>
        <strain evidence="9 10">HL3</strain>
    </source>
</reference>
<dbReference type="Gene3D" id="3.30.420.270">
    <property type="match status" value="1"/>
</dbReference>
<keyword evidence="7" id="KW-0653">Protein transport</keyword>
<organism evidence="9 10">
    <name type="scientific">Thiohalospira halophila DSM 15071</name>
    <dbReference type="NCBI Taxonomy" id="1123397"/>
    <lineage>
        <taxon>Bacteria</taxon>
        <taxon>Pseudomonadati</taxon>
        <taxon>Pseudomonadota</taxon>
        <taxon>Gammaproteobacteria</taxon>
        <taxon>Thiohalospirales</taxon>
        <taxon>Thiohalospiraceae</taxon>
        <taxon>Thiohalospira</taxon>
    </lineage>
</organism>
<evidence type="ECO:0000256" key="2">
    <source>
        <dbReference type="ARBA" id="ARBA00005811"/>
    </source>
</evidence>
<evidence type="ECO:0000256" key="8">
    <source>
        <dbReference type="SAM" id="Phobius"/>
    </source>
</evidence>
<dbReference type="GO" id="GO:0022857">
    <property type="term" value="F:transmembrane transporter activity"/>
    <property type="evidence" value="ECO:0007669"/>
    <property type="project" value="InterPro"/>
</dbReference>
<keyword evidence="7" id="KW-0813">Transport</keyword>
<evidence type="ECO:0000256" key="5">
    <source>
        <dbReference type="ARBA" id="ARBA00022989"/>
    </source>
</evidence>
<dbReference type="Pfam" id="PF02472">
    <property type="entry name" value="ExbD"/>
    <property type="match status" value="1"/>
</dbReference>
<dbReference type="PANTHER" id="PTHR30558">
    <property type="entry name" value="EXBD MEMBRANE COMPONENT OF PMF-DRIVEN MACROMOLECULE IMPORT SYSTEM"/>
    <property type="match status" value="1"/>
</dbReference>
<dbReference type="STRING" id="1123397.SAMN05660831_00544"/>
<evidence type="ECO:0000256" key="6">
    <source>
        <dbReference type="ARBA" id="ARBA00023136"/>
    </source>
</evidence>
<dbReference type="PANTHER" id="PTHR30558:SF3">
    <property type="entry name" value="BIOPOLYMER TRANSPORT PROTEIN EXBD-RELATED"/>
    <property type="match status" value="1"/>
</dbReference>
<gene>
    <name evidence="9" type="ORF">SAMN05660831_00544</name>
</gene>
<dbReference type="AlphaFoldDB" id="A0A1I1P110"/>
<dbReference type="RefSeq" id="WP_205407728.1">
    <property type="nucleotide sequence ID" value="NZ_FOMJ01000001.1"/>
</dbReference>
<evidence type="ECO:0000256" key="3">
    <source>
        <dbReference type="ARBA" id="ARBA00022475"/>
    </source>
</evidence>
<keyword evidence="3" id="KW-1003">Cell membrane</keyword>
<dbReference type="GO" id="GO:0005886">
    <property type="term" value="C:plasma membrane"/>
    <property type="evidence" value="ECO:0007669"/>
    <property type="project" value="UniProtKB-SubCell"/>
</dbReference>
<protein>
    <submittedName>
        <fullName evidence="9">Biopolymer transport protein ExbD</fullName>
    </submittedName>
</protein>
<keyword evidence="6 8" id="KW-0472">Membrane</keyword>
<comment type="similarity">
    <text evidence="2 7">Belongs to the ExbD/TolR family.</text>
</comment>
<evidence type="ECO:0000313" key="10">
    <source>
        <dbReference type="Proteomes" id="UP000198611"/>
    </source>
</evidence>
<evidence type="ECO:0000256" key="1">
    <source>
        <dbReference type="ARBA" id="ARBA00004162"/>
    </source>
</evidence>
<keyword evidence="10" id="KW-1185">Reference proteome</keyword>
<evidence type="ECO:0000313" key="9">
    <source>
        <dbReference type="EMBL" id="SFD03611.1"/>
    </source>
</evidence>
<comment type="subcellular location">
    <subcellularLocation>
        <location evidence="1">Cell membrane</location>
        <topology evidence="1">Single-pass membrane protein</topology>
    </subcellularLocation>
    <subcellularLocation>
        <location evidence="7">Cell membrane</location>
        <topology evidence="7">Single-pass type II membrane protein</topology>
    </subcellularLocation>
</comment>
<sequence>MNLRPQRRREEPDLNLTPLIDIVFLLLIFFMVSTSFQRDTQIPLQLPEADSEALETQSTVVEVGIDAQGRYFVNRNALVNDQRSTVRRAIEKAAGDSESPQIIISADRTTPHEAVVRAMDAARHAGYSRITLATRRPAGEGNE</sequence>
<dbReference type="Proteomes" id="UP000198611">
    <property type="component" value="Unassembled WGS sequence"/>
</dbReference>
<keyword evidence="4 7" id="KW-0812">Transmembrane</keyword>
<proteinExistence type="inferred from homology"/>